<dbReference type="GO" id="GO:0005975">
    <property type="term" value="P:carbohydrate metabolic process"/>
    <property type="evidence" value="ECO:0007669"/>
    <property type="project" value="InterPro"/>
</dbReference>
<feature type="domain" description="Glycosyltransferase 2-like" evidence="8">
    <location>
        <begin position="190"/>
        <end position="346"/>
    </location>
</feature>
<dbReference type="InterPro" id="IPR036412">
    <property type="entry name" value="HAD-like_sf"/>
</dbReference>
<dbReference type="SUPFAM" id="SSF56784">
    <property type="entry name" value="HAD-like"/>
    <property type="match status" value="1"/>
</dbReference>
<dbReference type="InterPro" id="IPR006549">
    <property type="entry name" value="HAD-SF_hydro_IIIA"/>
</dbReference>
<comment type="subcellular location">
    <subcellularLocation>
        <location evidence="1">Cytoplasm</location>
    </subcellularLocation>
</comment>
<dbReference type="InterPro" id="IPR023214">
    <property type="entry name" value="HAD_sf"/>
</dbReference>
<dbReference type="CDD" id="cd04179">
    <property type="entry name" value="DPM_DPG-synthase_like"/>
    <property type="match status" value="1"/>
</dbReference>
<keyword evidence="5" id="KW-0378">Hydrolase</keyword>
<keyword evidence="3" id="KW-0963">Cytoplasm</keyword>
<evidence type="ECO:0000256" key="3">
    <source>
        <dbReference type="ARBA" id="ARBA00022490"/>
    </source>
</evidence>
<comment type="caution">
    <text evidence="9">The sequence shown here is derived from an EMBL/GenBank/DDBJ whole genome shotgun (WGS) entry which is preliminary data.</text>
</comment>
<evidence type="ECO:0000256" key="7">
    <source>
        <dbReference type="ARBA" id="ARBA00031828"/>
    </source>
</evidence>
<dbReference type="SUPFAM" id="SSF53448">
    <property type="entry name" value="Nucleotide-diphospho-sugar transferases"/>
    <property type="match status" value="1"/>
</dbReference>
<gene>
    <name evidence="9" type="ORF">DA01_02750</name>
</gene>
<dbReference type="AlphaFoldDB" id="A0A0V8M3L6"/>
<dbReference type="CDD" id="cd07503">
    <property type="entry name" value="HAD_HisB-N"/>
    <property type="match status" value="1"/>
</dbReference>
<organism evidence="9 10">
    <name type="scientific">Dehalococcoides mccartyi</name>
    <dbReference type="NCBI Taxonomy" id="61435"/>
    <lineage>
        <taxon>Bacteria</taxon>
        <taxon>Bacillati</taxon>
        <taxon>Chloroflexota</taxon>
        <taxon>Dehalococcoidia</taxon>
        <taxon>Dehalococcoidales</taxon>
        <taxon>Dehalococcoidaceae</taxon>
        <taxon>Dehalococcoides</taxon>
    </lineage>
</organism>
<dbReference type="GO" id="GO:0005737">
    <property type="term" value="C:cytoplasm"/>
    <property type="evidence" value="ECO:0007669"/>
    <property type="project" value="UniProtKB-SubCell"/>
</dbReference>
<evidence type="ECO:0000256" key="1">
    <source>
        <dbReference type="ARBA" id="ARBA00004496"/>
    </source>
</evidence>
<reference evidence="9 10" key="1">
    <citation type="journal article" date="2015" name="Sci. Rep.">
        <title>A comparative genomics and reductive dehalogenase gene transcription study of two chloroethene-respiring bacteria, Dehalococcoides mccartyi strains MB and 11a.</title>
        <authorList>
            <person name="Low A."/>
            <person name="Shen Z."/>
            <person name="Cheng D."/>
            <person name="Rogers M.J."/>
            <person name="Lee P.K."/>
            <person name="He J."/>
        </authorList>
    </citation>
    <scope>NUCLEOTIDE SEQUENCE [LARGE SCALE GENOMIC DNA]</scope>
    <source>
        <strain evidence="9 10">MB</strain>
    </source>
</reference>
<dbReference type="NCBIfam" id="TIGR01656">
    <property type="entry name" value="Histidinol-ppas"/>
    <property type="match status" value="1"/>
</dbReference>
<dbReference type="PANTHER" id="PTHR42891:SF1">
    <property type="entry name" value="D-GLYCERO-BETA-D-MANNO-HEPTOSE-1,7-BISPHOSPHATE 7-PHOSPHATASE"/>
    <property type="match status" value="1"/>
</dbReference>
<protein>
    <recommendedName>
        <fullName evidence="7">D,D-heptose 1,7-bisphosphate phosphatase</fullName>
    </recommendedName>
</protein>
<dbReference type="NCBIfam" id="TIGR01662">
    <property type="entry name" value="HAD-SF-IIIA"/>
    <property type="match status" value="1"/>
</dbReference>
<dbReference type="GO" id="GO:0016791">
    <property type="term" value="F:phosphatase activity"/>
    <property type="evidence" value="ECO:0007669"/>
    <property type="project" value="InterPro"/>
</dbReference>
<keyword evidence="6" id="KW-0119">Carbohydrate metabolism</keyword>
<evidence type="ECO:0000313" key="10">
    <source>
        <dbReference type="Proteomes" id="UP000053577"/>
    </source>
</evidence>
<evidence type="ECO:0000256" key="4">
    <source>
        <dbReference type="ARBA" id="ARBA00022723"/>
    </source>
</evidence>
<dbReference type="PATRIC" id="fig|61435.5.peg.553"/>
<dbReference type="OrthoDB" id="9801899at2"/>
<sequence length="410" mass="45082">MNQKAVFIDRDGTIVEDVPYCNSPRKIRLLEGAGKAIRRLNDQGFLVILITNQSGVARGYFSEETLGEIHNKLKEDLSYFGAHLDDIFYCPHHPAQSCACRKPATGLIDQAVAKYGLDISGSYFIGDRLIDIQAANRSGCQAVLVPYTSPETDYFKLEISLDSRPSFLAGDISAAVDWVLADALGKAAVSVVIPTLNEEKNICSVLPRLRCVPGIAEVILVDGRSTDKTVENALRLWPEIKVINQPGRGKGDAMRAGFEAACGDIVVTLDADGSLAPEEIPRYVGPLFDGYQMVKGSRFCRGGGTSDMPLFRRFGNFVFTTMANLVCGCRYTDLVYGYHAFRRQILGSLCLKSDGFEIDTEMYIRATRKGLKVKEVPSYEAKRLEGAGKLRSFHDGARILKTILRESVNG</sequence>
<accession>A0A0V8M3L6</accession>
<dbReference type="RefSeq" id="WP_058292303.1">
    <property type="nucleotide sequence ID" value="NZ_JGYD01000011.1"/>
</dbReference>
<dbReference type="PANTHER" id="PTHR42891">
    <property type="entry name" value="D-GLYCERO-BETA-D-MANNO-HEPTOSE-1,7-BISPHOSPHATE 7-PHOSPHATASE"/>
    <property type="match status" value="1"/>
</dbReference>
<dbReference type="GO" id="GO:0046872">
    <property type="term" value="F:metal ion binding"/>
    <property type="evidence" value="ECO:0007669"/>
    <property type="project" value="UniProtKB-KW"/>
</dbReference>
<dbReference type="Pfam" id="PF13242">
    <property type="entry name" value="Hydrolase_like"/>
    <property type="match status" value="1"/>
</dbReference>
<keyword evidence="4" id="KW-0479">Metal-binding</keyword>
<dbReference type="Gene3D" id="3.90.550.10">
    <property type="entry name" value="Spore Coat Polysaccharide Biosynthesis Protein SpsA, Chain A"/>
    <property type="match status" value="1"/>
</dbReference>
<dbReference type="InterPro" id="IPR006543">
    <property type="entry name" value="Histidinol-phos"/>
</dbReference>
<proteinExistence type="inferred from homology"/>
<dbReference type="Proteomes" id="UP000053577">
    <property type="component" value="Unassembled WGS sequence"/>
</dbReference>
<evidence type="ECO:0000256" key="5">
    <source>
        <dbReference type="ARBA" id="ARBA00022801"/>
    </source>
</evidence>
<name>A0A0V8M3L6_9CHLR</name>
<dbReference type="InterPro" id="IPR004446">
    <property type="entry name" value="Heptose_bisP_phosphatase"/>
</dbReference>
<evidence type="ECO:0000313" key="9">
    <source>
        <dbReference type="EMBL" id="KSV18360.1"/>
    </source>
</evidence>
<dbReference type="InterPro" id="IPR029044">
    <property type="entry name" value="Nucleotide-diphossugar_trans"/>
</dbReference>
<comment type="similarity">
    <text evidence="2">Belongs to the GmhB family.</text>
</comment>
<dbReference type="InterPro" id="IPR001173">
    <property type="entry name" value="Glyco_trans_2-like"/>
</dbReference>
<evidence type="ECO:0000256" key="6">
    <source>
        <dbReference type="ARBA" id="ARBA00023277"/>
    </source>
</evidence>
<dbReference type="Pfam" id="PF00535">
    <property type="entry name" value="Glycos_transf_2"/>
    <property type="match status" value="1"/>
</dbReference>
<evidence type="ECO:0000259" key="8">
    <source>
        <dbReference type="Pfam" id="PF00535"/>
    </source>
</evidence>
<evidence type="ECO:0000256" key="2">
    <source>
        <dbReference type="ARBA" id="ARBA00005628"/>
    </source>
</evidence>
<dbReference type="Gene3D" id="3.40.50.1000">
    <property type="entry name" value="HAD superfamily/HAD-like"/>
    <property type="match status" value="1"/>
</dbReference>
<dbReference type="EMBL" id="JGYD01000011">
    <property type="protein sequence ID" value="KSV18360.1"/>
    <property type="molecule type" value="Genomic_DNA"/>
</dbReference>